<accession>A0A081ACQ4</accession>
<feature type="compositionally biased region" description="Low complexity" evidence="1">
    <location>
        <begin position="101"/>
        <end position="110"/>
    </location>
</feature>
<evidence type="ECO:0000313" key="3">
    <source>
        <dbReference type="Proteomes" id="UP000028582"/>
    </source>
</evidence>
<organism evidence="2 3">
    <name type="scientific">Phytophthora nicotianae P1976</name>
    <dbReference type="NCBI Taxonomy" id="1317066"/>
    <lineage>
        <taxon>Eukaryota</taxon>
        <taxon>Sar</taxon>
        <taxon>Stramenopiles</taxon>
        <taxon>Oomycota</taxon>
        <taxon>Peronosporomycetes</taxon>
        <taxon>Peronosporales</taxon>
        <taxon>Peronosporaceae</taxon>
        <taxon>Phytophthora</taxon>
    </lineage>
</organism>
<feature type="compositionally biased region" description="Polar residues" evidence="1">
    <location>
        <begin position="253"/>
        <end position="265"/>
    </location>
</feature>
<feature type="compositionally biased region" description="Acidic residues" evidence="1">
    <location>
        <begin position="53"/>
        <end position="66"/>
    </location>
</feature>
<comment type="caution">
    <text evidence="2">The sequence shown here is derived from an EMBL/GenBank/DDBJ whole genome shotgun (WGS) entry which is preliminary data.</text>
</comment>
<reference evidence="2 3" key="1">
    <citation type="submission" date="2013-11" db="EMBL/GenBank/DDBJ databases">
        <title>The Genome Sequence of Phytophthora parasitica P1976.</title>
        <authorList>
            <consortium name="The Broad Institute Genomics Platform"/>
            <person name="Russ C."/>
            <person name="Tyler B."/>
            <person name="Panabieres F."/>
            <person name="Shan W."/>
            <person name="Tripathy S."/>
            <person name="Grunwald N."/>
            <person name="Machado M."/>
            <person name="Johnson C.S."/>
            <person name="Walker B."/>
            <person name="Young S."/>
            <person name="Zeng Q."/>
            <person name="Gargeya S."/>
            <person name="Fitzgerald M."/>
            <person name="Haas B."/>
            <person name="Abouelleil A."/>
            <person name="Allen A.W."/>
            <person name="Alvarado L."/>
            <person name="Arachchi H.M."/>
            <person name="Berlin A.M."/>
            <person name="Chapman S.B."/>
            <person name="Gainer-Dewar J."/>
            <person name="Goldberg J."/>
            <person name="Griggs A."/>
            <person name="Gujja S."/>
            <person name="Hansen M."/>
            <person name="Howarth C."/>
            <person name="Imamovic A."/>
            <person name="Ireland A."/>
            <person name="Larimer J."/>
            <person name="McCowan C."/>
            <person name="Murphy C."/>
            <person name="Pearson M."/>
            <person name="Poon T.W."/>
            <person name="Priest M."/>
            <person name="Roberts A."/>
            <person name="Saif S."/>
            <person name="Shea T."/>
            <person name="Sisk P."/>
            <person name="Sykes S."/>
            <person name="Wortman J."/>
            <person name="Nusbaum C."/>
            <person name="Birren B."/>
        </authorList>
    </citation>
    <scope>NUCLEOTIDE SEQUENCE [LARGE SCALE GENOMIC DNA]</scope>
    <source>
        <strain evidence="2 3">P1976</strain>
    </source>
</reference>
<evidence type="ECO:0000256" key="1">
    <source>
        <dbReference type="SAM" id="MobiDB-lite"/>
    </source>
</evidence>
<dbReference type="AlphaFoldDB" id="A0A081ACQ4"/>
<gene>
    <name evidence="2" type="ORF">F444_07995</name>
</gene>
<protein>
    <submittedName>
        <fullName evidence="2">Uncharacterized protein</fullName>
    </submittedName>
</protein>
<sequence length="297" mass="32394">MSSALQKETTEEHQEMKLDQAPSPSQSSEKQTQDTETEEEGVTTMDQQKTDENQEENVEAQQEENNAEEKQEDTMDKEGEKKTQEKKTPAKAMTPMEKKTPSQATSASKSATKRKFDALHARNAAAAPSISEHEKNKKARASALMKTPGTKPNGVAKKTPTKPKEFSFARPTASSASRTTAIARDHAHPKTTPTHPPARKPLHPRNTPANAQQTSTPAPKTPTDKTSRPHFNYTPYTGPLPPLTVESSFAPKGSQNMSQGNTKLPSSARKPRPASVRKTPQSSTARQTEPPSSPARP</sequence>
<dbReference type="Proteomes" id="UP000028582">
    <property type="component" value="Unassembled WGS sequence"/>
</dbReference>
<dbReference type="EMBL" id="ANJA01001516">
    <property type="protein sequence ID" value="ETO76665.1"/>
    <property type="molecule type" value="Genomic_DNA"/>
</dbReference>
<feature type="compositionally biased region" description="Basic and acidic residues" evidence="1">
    <location>
        <begin position="8"/>
        <end position="18"/>
    </location>
</feature>
<evidence type="ECO:0000313" key="2">
    <source>
        <dbReference type="EMBL" id="ETO76665.1"/>
    </source>
</evidence>
<feature type="compositionally biased region" description="Polar residues" evidence="1">
    <location>
        <begin position="207"/>
        <end position="218"/>
    </location>
</feature>
<feature type="compositionally biased region" description="Polar residues" evidence="1">
    <location>
        <begin position="278"/>
        <end position="290"/>
    </location>
</feature>
<feature type="region of interest" description="Disordered" evidence="1">
    <location>
        <begin position="1"/>
        <end position="297"/>
    </location>
</feature>
<name>A0A081ACQ4_PHYNI</name>
<feature type="compositionally biased region" description="Low complexity" evidence="1">
    <location>
        <begin position="169"/>
        <end position="182"/>
    </location>
</feature>
<proteinExistence type="predicted"/>
<feature type="compositionally biased region" description="Basic and acidic residues" evidence="1">
    <location>
        <begin position="67"/>
        <end position="88"/>
    </location>
</feature>